<evidence type="ECO:0000313" key="1">
    <source>
        <dbReference type="EMBL" id="RKF13907.1"/>
    </source>
</evidence>
<protein>
    <submittedName>
        <fullName evidence="1">Uncharacterized protein</fullName>
    </submittedName>
</protein>
<reference evidence="1 2" key="1">
    <citation type="submission" date="2018-09" db="EMBL/GenBank/DDBJ databases">
        <title>Roseovarius spongiae sp. nov., isolated from a marine sponge.</title>
        <authorList>
            <person name="Zhuang L."/>
            <person name="Luo L."/>
        </authorList>
    </citation>
    <scope>NUCLEOTIDE SEQUENCE [LARGE SCALE GENOMIC DNA]</scope>
    <source>
        <strain evidence="1 2">HN-E21</strain>
    </source>
</reference>
<dbReference type="AlphaFoldDB" id="A0A3A8AS59"/>
<dbReference type="Proteomes" id="UP000281128">
    <property type="component" value="Unassembled WGS sequence"/>
</dbReference>
<accession>A0A3A8AS59</accession>
<proteinExistence type="predicted"/>
<keyword evidence="2" id="KW-1185">Reference proteome</keyword>
<organism evidence="1 2">
    <name type="scientific">Roseovarius spongiae</name>
    <dbReference type="NCBI Taxonomy" id="2320272"/>
    <lineage>
        <taxon>Bacteria</taxon>
        <taxon>Pseudomonadati</taxon>
        <taxon>Pseudomonadota</taxon>
        <taxon>Alphaproteobacteria</taxon>
        <taxon>Rhodobacterales</taxon>
        <taxon>Roseobacteraceae</taxon>
        <taxon>Roseovarius</taxon>
    </lineage>
</organism>
<gene>
    <name evidence="1" type="ORF">D6850_11995</name>
</gene>
<sequence>MIAVQSSRLNLSRLAEAWLVMNENIDTVIGLEGLVQEYLQNESFEIREGIRGAIRNQLEEWGFYGQDFENYRRQIFAGEEGSEYSPEDIPEEHWRAAAALAAAILIASENV</sequence>
<evidence type="ECO:0000313" key="2">
    <source>
        <dbReference type="Proteomes" id="UP000281128"/>
    </source>
</evidence>
<name>A0A3A8AS59_9RHOB</name>
<dbReference type="EMBL" id="RAPE01000003">
    <property type="protein sequence ID" value="RKF13907.1"/>
    <property type="molecule type" value="Genomic_DNA"/>
</dbReference>
<comment type="caution">
    <text evidence="1">The sequence shown here is derived from an EMBL/GenBank/DDBJ whole genome shotgun (WGS) entry which is preliminary data.</text>
</comment>